<dbReference type="NCBIfam" id="TIGR00797">
    <property type="entry name" value="matE"/>
    <property type="match status" value="1"/>
</dbReference>
<name>A0A852X6Y1_9MICO</name>
<accession>A0A852X6Y1</accession>
<evidence type="ECO:0000256" key="2">
    <source>
        <dbReference type="ARBA" id="ARBA00010199"/>
    </source>
</evidence>
<proteinExistence type="inferred from homology"/>
<evidence type="ECO:0000256" key="6">
    <source>
        <dbReference type="ARBA" id="ARBA00022989"/>
    </source>
</evidence>
<keyword evidence="6 9" id="KW-1133">Transmembrane helix</keyword>
<dbReference type="Proteomes" id="UP000592181">
    <property type="component" value="Unassembled WGS sequence"/>
</dbReference>
<keyword evidence="11" id="KW-1185">Reference proteome</keyword>
<dbReference type="GO" id="GO:0005886">
    <property type="term" value="C:plasma membrane"/>
    <property type="evidence" value="ECO:0007669"/>
    <property type="project" value="UniProtKB-SubCell"/>
</dbReference>
<dbReference type="AlphaFoldDB" id="A0A852X6Y1"/>
<keyword evidence="7 9" id="KW-0472">Membrane</keyword>
<evidence type="ECO:0000256" key="4">
    <source>
        <dbReference type="ARBA" id="ARBA00022475"/>
    </source>
</evidence>
<evidence type="ECO:0000256" key="1">
    <source>
        <dbReference type="ARBA" id="ARBA00004651"/>
    </source>
</evidence>
<dbReference type="EMBL" id="JACBZX010000001">
    <property type="protein sequence ID" value="NYG36523.1"/>
    <property type="molecule type" value="Genomic_DNA"/>
</dbReference>
<feature type="region of interest" description="Disordered" evidence="8">
    <location>
        <begin position="1"/>
        <end position="23"/>
    </location>
</feature>
<evidence type="ECO:0000256" key="7">
    <source>
        <dbReference type="ARBA" id="ARBA00023136"/>
    </source>
</evidence>
<evidence type="ECO:0000256" key="5">
    <source>
        <dbReference type="ARBA" id="ARBA00022692"/>
    </source>
</evidence>
<feature type="transmembrane region" description="Helical" evidence="9">
    <location>
        <begin position="179"/>
        <end position="201"/>
    </location>
</feature>
<dbReference type="Pfam" id="PF01554">
    <property type="entry name" value="MatE"/>
    <property type="match status" value="2"/>
</dbReference>
<dbReference type="GO" id="GO:0042910">
    <property type="term" value="F:xenobiotic transmembrane transporter activity"/>
    <property type="evidence" value="ECO:0007669"/>
    <property type="project" value="InterPro"/>
</dbReference>
<dbReference type="GO" id="GO:0015297">
    <property type="term" value="F:antiporter activity"/>
    <property type="evidence" value="ECO:0007669"/>
    <property type="project" value="InterPro"/>
</dbReference>
<feature type="transmembrane region" description="Helical" evidence="9">
    <location>
        <begin position="61"/>
        <end position="85"/>
    </location>
</feature>
<dbReference type="InterPro" id="IPR002528">
    <property type="entry name" value="MATE_fam"/>
</dbReference>
<keyword evidence="3" id="KW-0813">Transport</keyword>
<dbReference type="PANTHER" id="PTHR42893">
    <property type="entry name" value="PROTEIN DETOXIFICATION 44, CHLOROPLASTIC-RELATED"/>
    <property type="match status" value="1"/>
</dbReference>
<protein>
    <submittedName>
        <fullName evidence="10">Putative MATE family efflux protein</fullName>
    </submittedName>
</protein>
<reference evidence="10 11" key="1">
    <citation type="submission" date="2020-07" db="EMBL/GenBank/DDBJ databases">
        <title>Sequencing the genomes of 1000 actinobacteria strains.</title>
        <authorList>
            <person name="Klenk H.-P."/>
        </authorList>
    </citation>
    <scope>NUCLEOTIDE SEQUENCE [LARGE SCALE GENOMIC DNA]</scope>
    <source>
        <strain evidence="10 11">DSM 24723</strain>
    </source>
</reference>
<dbReference type="InterPro" id="IPR044644">
    <property type="entry name" value="DinF-like"/>
</dbReference>
<feature type="transmembrane region" description="Helical" evidence="9">
    <location>
        <begin position="106"/>
        <end position="128"/>
    </location>
</feature>
<evidence type="ECO:0000256" key="8">
    <source>
        <dbReference type="SAM" id="MobiDB-lite"/>
    </source>
</evidence>
<sequence>MSQPRASGQSRPSEPPRPPTEVTAGPREVLSLAVPAFLALVAEPLFLLVDSAVVGRLGVTPLAGLGAASAVLTSVAGLFVFLAYGTTAAVARRMGAGQERDAAEDGWSGIWLALLIGLAAAAVTGGAARPLVEAVGGSPEVVEQASTYLRISALGLPAMLLVLAATGVLRGHLDTRTPLVVATVGFTGNAVLNVVLVHGVGLGIAGAAWGTVIAQVGMAVALVAVVARHGRRVGASVALRPSRVLASAADGVPLLVRTLALRAVLLLTVATAASFGDVPLAAHQVTSTVWSTLVFALDAIAIAAQALTGRALGAGDAPAVRRATTLMMRWGLWSGVAVGVLVALVHRVLPAAFTQDPDVRSAIAAALLVVAVSQPLAGVVFVADGVLIGAGDGRWLAVASTVTLIAYLPMLLLAREVGQGRTAPEAMVVLWIAFSGFMLVRWGTLWWRLRGDGWLVTGASR</sequence>
<feature type="transmembrane region" description="Helical" evidence="9">
    <location>
        <begin position="330"/>
        <end position="349"/>
    </location>
</feature>
<gene>
    <name evidence="10" type="ORF">BJY28_000992</name>
</gene>
<comment type="caution">
    <text evidence="10">The sequence shown here is derived from an EMBL/GenBank/DDBJ whole genome shotgun (WGS) entry which is preliminary data.</text>
</comment>
<comment type="similarity">
    <text evidence="2">Belongs to the multi antimicrobial extrusion (MATE) (TC 2.A.66.1) family.</text>
</comment>
<evidence type="ECO:0000313" key="10">
    <source>
        <dbReference type="EMBL" id="NYG36523.1"/>
    </source>
</evidence>
<feature type="transmembrane region" description="Helical" evidence="9">
    <location>
        <begin position="426"/>
        <end position="447"/>
    </location>
</feature>
<dbReference type="InterPro" id="IPR048279">
    <property type="entry name" value="MdtK-like"/>
</dbReference>
<feature type="transmembrane region" description="Helical" evidence="9">
    <location>
        <begin position="29"/>
        <end position="49"/>
    </location>
</feature>
<keyword evidence="5 9" id="KW-0812">Transmembrane</keyword>
<dbReference type="RefSeq" id="WP_343036964.1">
    <property type="nucleotide sequence ID" value="NZ_JACBZX010000001.1"/>
</dbReference>
<dbReference type="PIRSF" id="PIRSF006603">
    <property type="entry name" value="DinF"/>
    <property type="match status" value="1"/>
</dbReference>
<feature type="transmembrane region" description="Helical" evidence="9">
    <location>
        <begin position="361"/>
        <end position="383"/>
    </location>
</feature>
<evidence type="ECO:0000256" key="3">
    <source>
        <dbReference type="ARBA" id="ARBA00022448"/>
    </source>
</evidence>
<organism evidence="10 11">
    <name type="scientific">Janibacter alkaliphilus</name>
    <dbReference type="NCBI Taxonomy" id="1069963"/>
    <lineage>
        <taxon>Bacteria</taxon>
        <taxon>Bacillati</taxon>
        <taxon>Actinomycetota</taxon>
        <taxon>Actinomycetes</taxon>
        <taxon>Micrococcales</taxon>
        <taxon>Intrasporangiaceae</taxon>
        <taxon>Janibacter</taxon>
    </lineage>
</organism>
<dbReference type="CDD" id="cd13136">
    <property type="entry name" value="MATE_DinF_like"/>
    <property type="match status" value="1"/>
</dbReference>
<feature type="transmembrane region" description="Helical" evidence="9">
    <location>
        <begin position="207"/>
        <end position="227"/>
    </location>
</feature>
<feature type="transmembrane region" description="Helical" evidence="9">
    <location>
        <begin position="148"/>
        <end position="167"/>
    </location>
</feature>
<keyword evidence="4" id="KW-1003">Cell membrane</keyword>
<evidence type="ECO:0000313" key="11">
    <source>
        <dbReference type="Proteomes" id="UP000592181"/>
    </source>
</evidence>
<dbReference type="PANTHER" id="PTHR42893:SF46">
    <property type="entry name" value="PROTEIN DETOXIFICATION 44, CHLOROPLASTIC"/>
    <property type="match status" value="1"/>
</dbReference>
<evidence type="ECO:0000256" key="9">
    <source>
        <dbReference type="SAM" id="Phobius"/>
    </source>
</evidence>
<feature type="transmembrane region" description="Helical" evidence="9">
    <location>
        <begin position="395"/>
        <end position="414"/>
    </location>
</feature>
<comment type="subcellular location">
    <subcellularLocation>
        <location evidence="1">Cell membrane</location>
        <topology evidence="1">Multi-pass membrane protein</topology>
    </subcellularLocation>
</comment>